<evidence type="ECO:0000259" key="7">
    <source>
        <dbReference type="PROSITE" id="PS50943"/>
    </source>
</evidence>
<dbReference type="CDD" id="cd01392">
    <property type="entry name" value="HTH_LacI"/>
    <property type="match status" value="1"/>
</dbReference>
<dbReference type="PANTHER" id="PTHR30146">
    <property type="entry name" value="LACI-RELATED TRANSCRIPTIONAL REPRESSOR"/>
    <property type="match status" value="1"/>
</dbReference>
<dbReference type="SMART" id="SM00354">
    <property type="entry name" value="HTH_LACI"/>
    <property type="match status" value="1"/>
</dbReference>
<dbReference type="RefSeq" id="WP_107970217.1">
    <property type="nucleotide sequence ID" value="NZ_NWBU01000018.1"/>
</dbReference>
<gene>
    <name evidence="8" type="ORF">CLG96_18140</name>
</gene>
<evidence type="ECO:0000256" key="1">
    <source>
        <dbReference type="ARBA" id="ARBA00022491"/>
    </source>
</evidence>
<dbReference type="GO" id="GO:0000976">
    <property type="term" value="F:transcription cis-regulatory region binding"/>
    <property type="evidence" value="ECO:0007669"/>
    <property type="project" value="TreeGrafter"/>
</dbReference>
<dbReference type="InterPro" id="IPR028082">
    <property type="entry name" value="Peripla_BP_I"/>
</dbReference>
<dbReference type="Gene3D" id="3.40.50.2300">
    <property type="match status" value="2"/>
</dbReference>
<dbReference type="SUPFAM" id="SSF47413">
    <property type="entry name" value="lambda repressor-like DNA-binding domains"/>
    <property type="match status" value="1"/>
</dbReference>
<proteinExistence type="predicted"/>
<feature type="domain" description="HTH cro/C1-type" evidence="7">
    <location>
        <begin position="6"/>
        <end position="46"/>
    </location>
</feature>
<evidence type="ECO:0000256" key="4">
    <source>
        <dbReference type="ARBA" id="ARBA00023163"/>
    </source>
</evidence>
<dbReference type="OrthoDB" id="7939625at2"/>
<evidence type="ECO:0000256" key="2">
    <source>
        <dbReference type="ARBA" id="ARBA00023015"/>
    </source>
</evidence>
<dbReference type="SUPFAM" id="SSF53822">
    <property type="entry name" value="Periplasmic binding protein-like I"/>
    <property type="match status" value="1"/>
</dbReference>
<dbReference type="InterPro" id="IPR001387">
    <property type="entry name" value="Cro/C1-type_HTH"/>
</dbReference>
<protein>
    <submittedName>
        <fullName evidence="8">LacI family transcriptional regulator</fullName>
    </submittedName>
</protein>
<feature type="region of interest" description="Disordered" evidence="5">
    <location>
        <begin position="331"/>
        <end position="356"/>
    </location>
</feature>
<dbReference type="PROSITE" id="PS50932">
    <property type="entry name" value="HTH_LACI_2"/>
    <property type="match status" value="1"/>
</dbReference>
<keyword evidence="4" id="KW-0804">Transcription</keyword>
<dbReference type="Gene3D" id="1.10.260.40">
    <property type="entry name" value="lambda repressor-like DNA-binding domains"/>
    <property type="match status" value="1"/>
</dbReference>
<keyword evidence="9" id="KW-1185">Reference proteome</keyword>
<feature type="domain" description="HTH lacI-type" evidence="6">
    <location>
        <begin position="2"/>
        <end position="56"/>
    </location>
</feature>
<evidence type="ECO:0000313" key="8">
    <source>
        <dbReference type="EMBL" id="PTQ07457.1"/>
    </source>
</evidence>
<comment type="caution">
    <text evidence="8">The sequence shown here is derived from an EMBL/GenBank/DDBJ whole genome shotgun (WGS) entry which is preliminary data.</text>
</comment>
<dbReference type="PROSITE" id="PS50943">
    <property type="entry name" value="HTH_CROC1"/>
    <property type="match status" value="1"/>
</dbReference>
<evidence type="ECO:0000256" key="5">
    <source>
        <dbReference type="SAM" id="MobiDB-lite"/>
    </source>
</evidence>
<sequence length="356" mass="39806">MANIHDVAKRADVSVKTVSRYLSGYQGISRKTVERIEKAAEELEFFPSAAARSLRGQPSGILCLIADNLTTTPFSFDIVKGVQSVCEIHGKLLLIGETRESPHIFAQLIRRFRQQKVEAIIKATFYHKQIEITQKFEHCPLVLVNCFDEAGRFSSVVPDDEQGAYDLTKRLITLGHRDIANITLPEDMIATRLRQQGFVRAMQESAIPLNAEWIIHAERKEPAETSTWLHALLERLLAGRKRPTAIMCGNDKMALRVIMHLHAMNISIPDDISVVGYDDYTLISENTVPPLTTASLPYYQMGVRAAELAFDMMANGARVSGVEKCRCDVVPRESDKALQQPDGRGSAQEEDMAIIQ</sequence>
<name>A0A2T5FTQ8_9SPHN</name>
<dbReference type="GO" id="GO:0003700">
    <property type="term" value="F:DNA-binding transcription factor activity"/>
    <property type="evidence" value="ECO:0007669"/>
    <property type="project" value="TreeGrafter"/>
</dbReference>
<dbReference type="InterPro" id="IPR010982">
    <property type="entry name" value="Lambda_DNA-bd_dom_sf"/>
</dbReference>
<dbReference type="InterPro" id="IPR046335">
    <property type="entry name" value="LacI/GalR-like_sensor"/>
</dbReference>
<dbReference type="InterPro" id="IPR000843">
    <property type="entry name" value="HTH_LacI"/>
</dbReference>
<dbReference type="Pfam" id="PF13377">
    <property type="entry name" value="Peripla_BP_3"/>
    <property type="match status" value="1"/>
</dbReference>
<evidence type="ECO:0000256" key="3">
    <source>
        <dbReference type="ARBA" id="ARBA00023125"/>
    </source>
</evidence>
<keyword evidence="2" id="KW-0805">Transcription regulation</keyword>
<dbReference type="CDD" id="cd06288">
    <property type="entry name" value="PBP1_sucrose_transcription_regulator"/>
    <property type="match status" value="1"/>
</dbReference>
<dbReference type="Pfam" id="PF00356">
    <property type="entry name" value="LacI"/>
    <property type="match status" value="1"/>
</dbReference>
<keyword evidence="3" id="KW-0238">DNA-binding</keyword>
<evidence type="ECO:0000313" key="9">
    <source>
        <dbReference type="Proteomes" id="UP000244162"/>
    </source>
</evidence>
<dbReference type="Proteomes" id="UP000244162">
    <property type="component" value="Unassembled WGS sequence"/>
</dbReference>
<organism evidence="8 9">
    <name type="scientific">Sphingomonas oleivorans</name>
    <dbReference type="NCBI Taxonomy" id="1735121"/>
    <lineage>
        <taxon>Bacteria</taxon>
        <taxon>Pseudomonadati</taxon>
        <taxon>Pseudomonadota</taxon>
        <taxon>Alphaproteobacteria</taxon>
        <taxon>Sphingomonadales</taxon>
        <taxon>Sphingomonadaceae</taxon>
        <taxon>Sphingomonas</taxon>
    </lineage>
</organism>
<keyword evidence="1" id="KW-0678">Repressor</keyword>
<dbReference type="PROSITE" id="PS00356">
    <property type="entry name" value="HTH_LACI_1"/>
    <property type="match status" value="1"/>
</dbReference>
<reference evidence="8 9" key="1">
    <citation type="submission" date="2017-09" db="EMBL/GenBank/DDBJ databases">
        <title>Sphingomonas panjinensis sp.nov., isolated from oil-contaminated soil.</title>
        <authorList>
            <person name="Wang L."/>
            <person name="Chen L."/>
        </authorList>
    </citation>
    <scope>NUCLEOTIDE SEQUENCE [LARGE SCALE GENOMIC DNA]</scope>
    <source>
        <strain evidence="8 9">FW-11</strain>
    </source>
</reference>
<dbReference type="AlphaFoldDB" id="A0A2T5FTQ8"/>
<dbReference type="PANTHER" id="PTHR30146:SF148">
    <property type="entry name" value="HTH-TYPE TRANSCRIPTIONAL REPRESSOR PURR-RELATED"/>
    <property type="match status" value="1"/>
</dbReference>
<dbReference type="EMBL" id="NWBU01000018">
    <property type="protein sequence ID" value="PTQ07457.1"/>
    <property type="molecule type" value="Genomic_DNA"/>
</dbReference>
<accession>A0A2T5FTQ8</accession>
<evidence type="ECO:0000259" key="6">
    <source>
        <dbReference type="PROSITE" id="PS50932"/>
    </source>
</evidence>